<keyword evidence="8" id="KW-0804">Transcription</keyword>
<dbReference type="InterPro" id="IPR036236">
    <property type="entry name" value="Znf_C2H2_sf"/>
</dbReference>
<feature type="domain" description="C2H2-type" evidence="12">
    <location>
        <begin position="28"/>
        <end position="55"/>
    </location>
</feature>
<dbReference type="Gene3D" id="3.30.160.60">
    <property type="entry name" value="Classic Zinc Finger"/>
    <property type="match status" value="5"/>
</dbReference>
<keyword evidence="2" id="KW-0479">Metal-binding</keyword>
<comment type="subcellular location">
    <subcellularLocation>
        <location evidence="1">Nucleus</location>
    </subcellularLocation>
</comment>
<proteinExistence type="predicted"/>
<feature type="domain" description="C2H2-type" evidence="12">
    <location>
        <begin position="604"/>
        <end position="631"/>
    </location>
</feature>
<evidence type="ECO:0000256" key="1">
    <source>
        <dbReference type="ARBA" id="ARBA00004123"/>
    </source>
</evidence>
<evidence type="ECO:0000256" key="2">
    <source>
        <dbReference type="ARBA" id="ARBA00022723"/>
    </source>
</evidence>
<evidence type="ECO:0000256" key="7">
    <source>
        <dbReference type="ARBA" id="ARBA00023125"/>
    </source>
</evidence>
<dbReference type="SMART" id="SM00355">
    <property type="entry name" value="ZnF_C2H2"/>
    <property type="match status" value="10"/>
</dbReference>
<feature type="compositionally biased region" description="Polar residues" evidence="11">
    <location>
        <begin position="454"/>
        <end position="464"/>
    </location>
</feature>
<dbReference type="PROSITE" id="PS50157">
    <property type="entry name" value="ZINC_FINGER_C2H2_2"/>
    <property type="match status" value="9"/>
</dbReference>
<name>A0A6P8V1Z4_GYMAC</name>
<dbReference type="KEGG" id="gacu:117554067"/>
<dbReference type="PANTHER" id="PTHR24384:SF189">
    <property type="entry name" value="C2H2-TYPE DOMAIN-CONTAINING PROTEIN-RELATED"/>
    <property type="match status" value="1"/>
</dbReference>
<keyword evidence="13" id="KW-1185">Reference proteome</keyword>
<keyword evidence="4 10" id="KW-0863">Zinc-finger</keyword>
<gene>
    <name evidence="14" type="primary">si:dkeyp-84f3.5</name>
</gene>
<dbReference type="OrthoDB" id="6359816at2759"/>
<reference evidence="14" key="1">
    <citation type="submission" date="2025-08" db="UniProtKB">
        <authorList>
            <consortium name="RefSeq"/>
        </authorList>
    </citation>
    <scope>IDENTIFICATION</scope>
</reference>
<evidence type="ECO:0000313" key="14">
    <source>
        <dbReference type="RefSeq" id="XP_034084184.1"/>
    </source>
</evidence>
<dbReference type="Proteomes" id="UP000515161">
    <property type="component" value="Unplaced"/>
</dbReference>
<keyword evidence="9" id="KW-0539">Nucleus</keyword>
<feature type="compositionally biased region" description="Basic residues" evidence="11">
    <location>
        <begin position="368"/>
        <end position="380"/>
    </location>
</feature>
<evidence type="ECO:0000313" key="13">
    <source>
        <dbReference type="Proteomes" id="UP000515161"/>
    </source>
</evidence>
<dbReference type="InterPro" id="IPR050752">
    <property type="entry name" value="C2H2-ZF_domain"/>
</dbReference>
<dbReference type="GO" id="GO:0000981">
    <property type="term" value="F:DNA-binding transcription factor activity, RNA polymerase II-specific"/>
    <property type="evidence" value="ECO:0007669"/>
    <property type="project" value="TreeGrafter"/>
</dbReference>
<dbReference type="Pfam" id="PF13912">
    <property type="entry name" value="zf-C2H2_6"/>
    <property type="match status" value="3"/>
</dbReference>
<dbReference type="RefSeq" id="XP_034084184.1">
    <property type="nucleotide sequence ID" value="XM_034228293.1"/>
</dbReference>
<dbReference type="GeneID" id="117554067"/>
<evidence type="ECO:0000256" key="4">
    <source>
        <dbReference type="ARBA" id="ARBA00022771"/>
    </source>
</evidence>
<keyword evidence="7" id="KW-0238">DNA-binding</keyword>
<evidence type="ECO:0000256" key="8">
    <source>
        <dbReference type="ARBA" id="ARBA00023163"/>
    </source>
</evidence>
<evidence type="ECO:0000256" key="11">
    <source>
        <dbReference type="SAM" id="MobiDB-lite"/>
    </source>
</evidence>
<dbReference type="FunFam" id="3.30.160.60:FF:000100">
    <property type="entry name" value="Zinc finger 45-like"/>
    <property type="match status" value="1"/>
</dbReference>
<protein>
    <submittedName>
        <fullName evidence="14">Zinc finger protein 91</fullName>
    </submittedName>
</protein>
<feature type="compositionally biased region" description="Low complexity" evidence="11">
    <location>
        <begin position="482"/>
        <end position="498"/>
    </location>
</feature>
<dbReference type="FunFam" id="3.30.160.60:FF:000446">
    <property type="entry name" value="Zinc finger protein"/>
    <property type="match status" value="2"/>
</dbReference>
<dbReference type="InParanoid" id="A0A6P8V1Z4"/>
<sequence>MPSRIIMEKQKSVNAATSSKLIGESCTFICTECGDGFSQYSYLLSHMTIHGPLESFSFDGSSNGFEVPREYVLQENGTLTVVNGLESQSSVKPVSSGVLPSHFPSAIKRMSPTLKPQHSPCNRDVFGSRPSDLNLDKSRQGHYRCEICSRSFNSLQSLHRHQQYRNTERGYKCTLCCKIFEGRQDLKKHLQDHVKERFHCCSHCGKRFLQIDALNAHHKENHLPKATALDGCVIRQENNLEKSYPCRKCKLNFFWMSDFQTHSLHHCKGKEPEEPLASEIEVKSKNIEDTPPKNVYSNGTSIGVNIGDSKIFRDTSNKIVADFSPTPYRCGLCGDRFQRLTSLKEHHRTHQTQEEIDKLNQESEKTIRRRMPPKGRRRRTSNPNGKLHPCKQCQRVFNHSSSLSRHMRYHKGTMHTCVFCGRHFPQRCDLRRHLAMYHKAESEKKPGLKHLYTNPKNGPDTSPFNGEIYTDSTDEKTKSSSDNEQMSSLEQQSKSKQSGKAGRVNYKCQECGKRFGLLCVYQRHLRYHKKEPSKSQRHPAQFRNTLSLELQLENHPSSGDANDVEQTSYSRRDAVLEKGNADDIEDDCMDHTQNDKGNSSEVLYECTECTETFSCLDTFLQHQTSHGSENG</sequence>
<evidence type="ECO:0000256" key="3">
    <source>
        <dbReference type="ARBA" id="ARBA00022737"/>
    </source>
</evidence>
<dbReference type="SUPFAM" id="SSF57667">
    <property type="entry name" value="beta-beta-alpha zinc fingers"/>
    <property type="match status" value="5"/>
</dbReference>
<dbReference type="PANTHER" id="PTHR24384">
    <property type="entry name" value="FINGER PUTATIVE TRANSCRIPTION FACTOR FAMILY-RELATED"/>
    <property type="match status" value="1"/>
</dbReference>
<evidence type="ECO:0000259" key="12">
    <source>
        <dbReference type="PROSITE" id="PS50157"/>
    </source>
</evidence>
<evidence type="ECO:0000256" key="9">
    <source>
        <dbReference type="ARBA" id="ARBA00023242"/>
    </source>
</evidence>
<dbReference type="FunCoup" id="A0A6P8V1Z4">
    <property type="interactions" value="162"/>
</dbReference>
<keyword evidence="6" id="KW-0805">Transcription regulation</keyword>
<dbReference type="PROSITE" id="PS00028">
    <property type="entry name" value="ZINC_FINGER_C2H2_1"/>
    <property type="match status" value="9"/>
</dbReference>
<dbReference type="GO" id="GO:0005634">
    <property type="term" value="C:nucleus"/>
    <property type="evidence" value="ECO:0007669"/>
    <property type="project" value="UniProtKB-SubCell"/>
</dbReference>
<feature type="domain" description="C2H2-type" evidence="12">
    <location>
        <begin position="143"/>
        <end position="170"/>
    </location>
</feature>
<keyword evidence="3" id="KW-0677">Repeat</keyword>
<dbReference type="Pfam" id="PF00096">
    <property type="entry name" value="zf-C2H2"/>
    <property type="match status" value="2"/>
</dbReference>
<evidence type="ECO:0000256" key="6">
    <source>
        <dbReference type="ARBA" id="ARBA00023015"/>
    </source>
</evidence>
<feature type="region of interest" description="Disordered" evidence="11">
    <location>
        <begin position="440"/>
        <end position="501"/>
    </location>
</feature>
<evidence type="ECO:0000256" key="5">
    <source>
        <dbReference type="ARBA" id="ARBA00022833"/>
    </source>
</evidence>
<organism evidence="13 14">
    <name type="scientific">Gymnodraco acuticeps</name>
    <name type="common">Antarctic dragonfish</name>
    <dbReference type="NCBI Taxonomy" id="8218"/>
    <lineage>
        <taxon>Eukaryota</taxon>
        <taxon>Metazoa</taxon>
        <taxon>Chordata</taxon>
        <taxon>Craniata</taxon>
        <taxon>Vertebrata</taxon>
        <taxon>Euteleostomi</taxon>
        <taxon>Actinopterygii</taxon>
        <taxon>Neopterygii</taxon>
        <taxon>Teleostei</taxon>
        <taxon>Neoteleostei</taxon>
        <taxon>Acanthomorphata</taxon>
        <taxon>Eupercaria</taxon>
        <taxon>Perciformes</taxon>
        <taxon>Notothenioidei</taxon>
        <taxon>Bathydraconidae</taxon>
        <taxon>Gymnodraco</taxon>
    </lineage>
</organism>
<feature type="domain" description="C2H2-type" evidence="12">
    <location>
        <begin position="171"/>
        <end position="198"/>
    </location>
</feature>
<feature type="region of interest" description="Disordered" evidence="11">
    <location>
        <begin position="368"/>
        <end position="389"/>
    </location>
</feature>
<dbReference type="InterPro" id="IPR013087">
    <property type="entry name" value="Znf_C2H2_type"/>
</dbReference>
<dbReference type="GO" id="GO:0008270">
    <property type="term" value="F:zinc ion binding"/>
    <property type="evidence" value="ECO:0007669"/>
    <property type="project" value="UniProtKB-KW"/>
</dbReference>
<feature type="domain" description="C2H2-type" evidence="12">
    <location>
        <begin position="506"/>
        <end position="533"/>
    </location>
</feature>
<evidence type="ECO:0000256" key="10">
    <source>
        <dbReference type="PROSITE-ProRule" id="PRU00042"/>
    </source>
</evidence>
<feature type="domain" description="C2H2-type" evidence="12">
    <location>
        <begin position="388"/>
        <end position="415"/>
    </location>
</feature>
<feature type="domain" description="C2H2-type" evidence="12">
    <location>
        <begin position="415"/>
        <end position="443"/>
    </location>
</feature>
<dbReference type="GO" id="GO:0000978">
    <property type="term" value="F:RNA polymerase II cis-regulatory region sequence-specific DNA binding"/>
    <property type="evidence" value="ECO:0007669"/>
    <property type="project" value="TreeGrafter"/>
</dbReference>
<keyword evidence="5" id="KW-0862">Zinc</keyword>
<accession>A0A6P8V1Z4</accession>
<feature type="domain" description="C2H2-type" evidence="12">
    <location>
        <begin position="328"/>
        <end position="355"/>
    </location>
</feature>
<dbReference type="AlphaFoldDB" id="A0A6P8V1Z4"/>
<feature type="domain" description="C2H2-type" evidence="12">
    <location>
        <begin position="198"/>
        <end position="227"/>
    </location>
</feature>